<evidence type="ECO:0000256" key="1">
    <source>
        <dbReference type="SAM" id="MobiDB-lite"/>
    </source>
</evidence>
<feature type="region of interest" description="Disordered" evidence="1">
    <location>
        <begin position="23"/>
        <end position="46"/>
    </location>
</feature>
<protein>
    <submittedName>
        <fullName evidence="2">Uncharacterized protein</fullName>
    </submittedName>
</protein>
<feature type="compositionally biased region" description="Basic and acidic residues" evidence="1">
    <location>
        <begin position="33"/>
        <end position="46"/>
    </location>
</feature>
<gene>
    <name evidence="2" type="ORF">NDU88_005558</name>
</gene>
<evidence type="ECO:0000313" key="3">
    <source>
        <dbReference type="Proteomes" id="UP001066276"/>
    </source>
</evidence>
<keyword evidence="3" id="KW-1185">Reference proteome</keyword>
<name>A0AAV7TVP7_PLEWA</name>
<feature type="compositionally biased region" description="Basic residues" evidence="1">
    <location>
        <begin position="23"/>
        <end position="32"/>
    </location>
</feature>
<dbReference type="Proteomes" id="UP001066276">
    <property type="component" value="Chromosome 3_2"/>
</dbReference>
<comment type="caution">
    <text evidence="2">The sequence shown here is derived from an EMBL/GenBank/DDBJ whole genome shotgun (WGS) entry which is preliminary data.</text>
</comment>
<organism evidence="2 3">
    <name type="scientific">Pleurodeles waltl</name>
    <name type="common">Iberian ribbed newt</name>
    <dbReference type="NCBI Taxonomy" id="8319"/>
    <lineage>
        <taxon>Eukaryota</taxon>
        <taxon>Metazoa</taxon>
        <taxon>Chordata</taxon>
        <taxon>Craniata</taxon>
        <taxon>Vertebrata</taxon>
        <taxon>Euteleostomi</taxon>
        <taxon>Amphibia</taxon>
        <taxon>Batrachia</taxon>
        <taxon>Caudata</taxon>
        <taxon>Salamandroidea</taxon>
        <taxon>Salamandridae</taxon>
        <taxon>Pleurodelinae</taxon>
        <taxon>Pleurodeles</taxon>
    </lineage>
</organism>
<dbReference type="EMBL" id="JANPWB010000006">
    <property type="protein sequence ID" value="KAJ1180336.1"/>
    <property type="molecule type" value="Genomic_DNA"/>
</dbReference>
<sequence length="138" mass="15177">MVFTSVHNEGLYLALTREEKRRIKPKGKKKKEERKDTTNRDEIHESDSDNDFIIVVPGGGVLGVSDGEVDYAVGRPGEFCDVAESDSITEEEEGVESVSGLVCGYVDWLGEAYVAQLLEEGGGVDIVWVVDVEIEVIE</sequence>
<reference evidence="2" key="1">
    <citation type="journal article" date="2022" name="bioRxiv">
        <title>Sequencing and chromosome-scale assembly of the giantPleurodeles waltlgenome.</title>
        <authorList>
            <person name="Brown T."/>
            <person name="Elewa A."/>
            <person name="Iarovenko S."/>
            <person name="Subramanian E."/>
            <person name="Araus A.J."/>
            <person name="Petzold A."/>
            <person name="Susuki M."/>
            <person name="Suzuki K.-i.T."/>
            <person name="Hayashi T."/>
            <person name="Toyoda A."/>
            <person name="Oliveira C."/>
            <person name="Osipova E."/>
            <person name="Leigh N.D."/>
            <person name="Simon A."/>
            <person name="Yun M.H."/>
        </authorList>
    </citation>
    <scope>NUCLEOTIDE SEQUENCE</scope>
    <source>
        <strain evidence="2">20211129_DDA</strain>
        <tissue evidence="2">Liver</tissue>
    </source>
</reference>
<proteinExistence type="predicted"/>
<evidence type="ECO:0000313" key="2">
    <source>
        <dbReference type="EMBL" id="KAJ1180336.1"/>
    </source>
</evidence>
<dbReference type="AlphaFoldDB" id="A0AAV7TVP7"/>
<accession>A0AAV7TVP7</accession>